<evidence type="ECO:0000256" key="4">
    <source>
        <dbReference type="ARBA" id="ARBA00023212"/>
    </source>
</evidence>
<dbReference type="GO" id="GO:0001534">
    <property type="term" value="C:radial spoke"/>
    <property type="evidence" value="ECO:0007669"/>
    <property type="project" value="InterPro"/>
</dbReference>
<comment type="subcellular location">
    <subcellularLocation>
        <location evidence="1">Cytoplasm</location>
        <location evidence="1">Cytoskeleton</location>
        <location evidence="1">Cilium axoneme</location>
    </subcellularLocation>
</comment>
<evidence type="ECO:0000256" key="3">
    <source>
        <dbReference type="ARBA" id="ARBA00023069"/>
    </source>
</evidence>
<keyword evidence="8" id="KW-1185">Reference proteome</keyword>
<feature type="compositionally biased region" description="Basic and acidic residues" evidence="6">
    <location>
        <begin position="228"/>
        <end position="245"/>
    </location>
</feature>
<evidence type="ECO:0000313" key="7">
    <source>
        <dbReference type="EnsemblMetazoa" id="CLYHEMP011473.1"/>
    </source>
</evidence>
<dbReference type="PANTHER" id="PTHR13159">
    <property type="entry name" value="RADIAL SPOKEHEAD-RELATED"/>
    <property type="match status" value="1"/>
</dbReference>
<evidence type="ECO:0000256" key="2">
    <source>
        <dbReference type="ARBA" id="ARBA00022490"/>
    </source>
</evidence>
<dbReference type="GO" id="GO:0060294">
    <property type="term" value="P:cilium movement involved in cell motility"/>
    <property type="evidence" value="ECO:0007669"/>
    <property type="project" value="InterPro"/>
</dbReference>
<protein>
    <submittedName>
        <fullName evidence="7">Uncharacterized protein</fullName>
    </submittedName>
</protein>
<name>A0A7M5V867_9CNID</name>
<feature type="region of interest" description="Disordered" evidence="6">
    <location>
        <begin position="216"/>
        <end position="245"/>
    </location>
</feature>
<accession>A0A7M5V867</accession>
<feature type="region of interest" description="Disordered" evidence="6">
    <location>
        <begin position="1"/>
        <end position="49"/>
    </location>
</feature>
<proteinExistence type="predicted"/>
<organism evidence="7 8">
    <name type="scientific">Clytia hemisphaerica</name>
    <dbReference type="NCBI Taxonomy" id="252671"/>
    <lineage>
        <taxon>Eukaryota</taxon>
        <taxon>Metazoa</taxon>
        <taxon>Cnidaria</taxon>
        <taxon>Hydrozoa</taxon>
        <taxon>Hydroidolina</taxon>
        <taxon>Leptothecata</taxon>
        <taxon>Obeliida</taxon>
        <taxon>Clytiidae</taxon>
        <taxon>Clytia</taxon>
    </lineage>
</organism>
<dbReference type="Proteomes" id="UP000594262">
    <property type="component" value="Unplaced"/>
</dbReference>
<keyword evidence="5" id="KW-0966">Cell projection</keyword>
<dbReference type="InterPro" id="IPR006802">
    <property type="entry name" value="Radial_spoke"/>
</dbReference>
<evidence type="ECO:0000256" key="1">
    <source>
        <dbReference type="ARBA" id="ARBA00004430"/>
    </source>
</evidence>
<sequence length="537" mass="61148">MASMASRKNKAKKTPTQPEMYTGMMKSLKQKTKSQGSSSTADPPSTNYNRISNLIQNMLSERTKDFRTATVEYHTIPVTAEDSRAKSIAEQATYNELHANIEMKLFEVDEDAPEVPEREDDFEVPLSDYSRTGYFFEKAGIGFGQEETYRILLGLKSLAMECMFVHVRFWGKMLGIKSNYYIAETEFREGEGDAVQPETSEVYSEQVPQHYTQINIESDIEEPEEDEGLPKPDWKEPEPVQAEEHHHGANRYVYFVCSKLGEPWVKLPHVTPTEIAQSRKITKLLTGNLEQPIESYPKFVGKEENYLRALIARISAGTQISPSGYYVFDDEGNEEEDSEEVHDSYVVNIAFDGIPVRQLEKNYRQNWVHHAQYILPQGRCSWWSPSNSFRDDFDEDEEFDDENMIPQETGPVLLTNLAGDKNASGNPAWSATLTSEYMPQHGICIMKSNQWPGAYAYSNGKQFDNVYIGWGQKYSADGHNQPFPPASIEEYVKCADVIEEQDPSLEQEEEAKLMEELANNADTIVRANEAPDDEDDD</sequence>
<dbReference type="EnsemblMetazoa" id="CLYHEMT011473.1">
    <property type="protein sequence ID" value="CLYHEMP011473.1"/>
    <property type="gene ID" value="CLYHEMG011473"/>
</dbReference>
<feature type="compositionally biased region" description="Acidic residues" evidence="6">
    <location>
        <begin position="218"/>
        <end position="227"/>
    </location>
</feature>
<evidence type="ECO:0000313" key="8">
    <source>
        <dbReference type="Proteomes" id="UP000594262"/>
    </source>
</evidence>
<evidence type="ECO:0000256" key="6">
    <source>
        <dbReference type="SAM" id="MobiDB-lite"/>
    </source>
</evidence>
<keyword evidence="4" id="KW-0206">Cytoskeleton</keyword>
<evidence type="ECO:0000256" key="5">
    <source>
        <dbReference type="ARBA" id="ARBA00023273"/>
    </source>
</evidence>
<keyword evidence="2" id="KW-0963">Cytoplasm</keyword>
<dbReference type="GO" id="GO:0035082">
    <property type="term" value="P:axoneme assembly"/>
    <property type="evidence" value="ECO:0007669"/>
    <property type="project" value="TreeGrafter"/>
</dbReference>
<reference evidence="7" key="1">
    <citation type="submission" date="2021-01" db="UniProtKB">
        <authorList>
            <consortium name="EnsemblMetazoa"/>
        </authorList>
    </citation>
    <scope>IDENTIFICATION</scope>
</reference>
<dbReference type="Pfam" id="PF04712">
    <property type="entry name" value="Radial_spoke"/>
    <property type="match status" value="1"/>
</dbReference>
<dbReference type="GeneID" id="136805289"/>
<dbReference type="PANTHER" id="PTHR13159:SF0">
    <property type="entry name" value="RADIAL SPOKE HEAD 6 HOMOLOG A"/>
    <property type="match status" value="1"/>
</dbReference>
<dbReference type="RefSeq" id="XP_066917971.1">
    <property type="nucleotide sequence ID" value="XM_067061870.1"/>
</dbReference>
<dbReference type="OrthoDB" id="272202at2759"/>
<keyword evidence="3" id="KW-0969">Cilium</keyword>
<dbReference type="AlphaFoldDB" id="A0A7M5V867"/>